<dbReference type="RefSeq" id="WP_261673506.1">
    <property type="nucleotide sequence ID" value="NZ_JARUJP010000034.1"/>
</dbReference>
<dbReference type="EMBL" id="JARUJP010000034">
    <property type="protein sequence ID" value="MDW8802959.1"/>
    <property type="molecule type" value="Genomic_DNA"/>
</dbReference>
<sequence length="51" mass="5724">MSLIINNCKSCPEFNIGCNGESKQCMCRECPRNLGKCITTRYCSETESVLD</sequence>
<name>A0ABU4JXQ6_9CLOT</name>
<accession>A0ABU4JXQ6</accession>
<organism evidence="1 2">
    <name type="scientific">Clostridium tanneri</name>
    <dbReference type="NCBI Taxonomy" id="3037988"/>
    <lineage>
        <taxon>Bacteria</taxon>
        <taxon>Bacillati</taxon>
        <taxon>Bacillota</taxon>
        <taxon>Clostridia</taxon>
        <taxon>Eubacteriales</taxon>
        <taxon>Clostridiaceae</taxon>
        <taxon>Clostridium</taxon>
    </lineage>
</organism>
<reference evidence="1 2" key="1">
    <citation type="submission" date="2023-04" db="EMBL/GenBank/DDBJ databases">
        <title>Clostridium tannerae sp. nov., isolated from the fecal material of an alpaca.</title>
        <authorList>
            <person name="Miller S."/>
            <person name="Hendry M."/>
            <person name="King J."/>
            <person name="Sankaranarayanan K."/>
            <person name="Lawson P.A."/>
        </authorList>
    </citation>
    <scope>NUCLEOTIDE SEQUENCE [LARGE SCALE GENOMIC DNA]</scope>
    <source>
        <strain evidence="1 2">A1-XYC3</strain>
    </source>
</reference>
<proteinExistence type="predicted"/>
<protein>
    <recommendedName>
        <fullName evidence="3">Alpha/beta hydrolase</fullName>
    </recommendedName>
</protein>
<evidence type="ECO:0000313" key="1">
    <source>
        <dbReference type="EMBL" id="MDW8802959.1"/>
    </source>
</evidence>
<keyword evidence="2" id="KW-1185">Reference proteome</keyword>
<evidence type="ECO:0000313" key="2">
    <source>
        <dbReference type="Proteomes" id="UP001281656"/>
    </source>
</evidence>
<dbReference type="Proteomes" id="UP001281656">
    <property type="component" value="Unassembled WGS sequence"/>
</dbReference>
<gene>
    <name evidence="1" type="ORF">P8V03_17575</name>
</gene>
<evidence type="ECO:0008006" key="3">
    <source>
        <dbReference type="Google" id="ProtNLM"/>
    </source>
</evidence>
<comment type="caution">
    <text evidence="1">The sequence shown here is derived from an EMBL/GenBank/DDBJ whole genome shotgun (WGS) entry which is preliminary data.</text>
</comment>